<accession>A0ABQ7GYQ5</accession>
<organism evidence="2 3">
    <name type="scientific">Dunaliella salina</name>
    <name type="common">Green alga</name>
    <name type="synonym">Protococcus salinus</name>
    <dbReference type="NCBI Taxonomy" id="3046"/>
    <lineage>
        <taxon>Eukaryota</taxon>
        <taxon>Viridiplantae</taxon>
        <taxon>Chlorophyta</taxon>
        <taxon>core chlorophytes</taxon>
        <taxon>Chlorophyceae</taxon>
        <taxon>CS clade</taxon>
        <taxon>Chlamydomonadales</taxon>
        <taxon>Dunaliellaceae</taxon>
        <taxon>Dunaliella</taxon>
    </lineage>
</organism>
<feature type="region of interest" description="Disordered" evidence="1">
    <location>
        <begin position="1"/>
        <end position="33"/>
    </location>
</feature>
<evidence type="ECO:0000256" key="1">
    <source>
        <dbReference type="SAM" id="MobiDB-lite"/>
    </source>
</evidence>
<feature type="compositionally biased region" description="Polar residues" evidence="1">
    <location>
        <begin position="17"/>
        <end position="26"/>
    </location>
</feature>
<comment type="caution">
    <text evidence="2">The sequence shown here is derived from an EMBL/GenBank/DDBJ whole genome shotgun (WGS) entry which is preliminary data.</text>
</comment>
<gene>
    <name evidence="2" type="ORF">DUNSADRAFT_18739</name>
</gene>
<protein>
    <recommendedName>
        <fullName evidence="4">Encoded protein</fullName>
    </recommendedName>
</protein>
<sequence>MMDKGRGLASCSAPHVRQSSPATFSSGRADKELQRRRGVINPITGQVQYPADPQYAARKEVEFQRSYGGGGGIQTRTNLQQINPITGEQTFKPLPCASGSGEGTNGGSNSNGTAQKRPASAPRAPAGKEHIAAAGRPTTPGGGRKVMNGETWGTYNPINHVWQVPPRDSRYSDPSAMLEKSKGLSGTHLAKGQHLPNQGIYNPILNTWTVPPTNPRVVQGLSFAPATMFTRNTPSTIRTR</sequence>
<dbReference type="Proteomes" id="UP000815325">
    <property type="component" value="Unassembled WGS sequence"/>
</dbReference>
<dbReference type="EMBL" id="MU069534">
    <property type="protein sequence ID" value="KAF5839737.1"/>
    <property type="molecule type" value="Genomic_DNA"/>
</dbReference>
<evidence type="ECO:0008006" key="4">
    <source>
        <dbReference type="Google" id="ProtNLM"/>
    </source>
</evidence>
<feature type="region of interest" description="Disordered" evidence="1">
    <location>
        <begin position="89"/>
        <end position="146"/>
    </location>
</feature>
<proteinExistence type="predicted"/>
<keyword evidence="3" id="KW-1185">Reference proteome</keyword>
<evidence type="ECO:0000313" key="2">
    <source>
        <dbReference type="EMBL" id="KAF5839737.1"/>
    </source>
</evidence>
<reference evidence="2" key="1">
    <citation type="submission" date="2017-08" db="EMBL/GenBank/DDBJ databases">
        <authorList>
            <person name="Polle J.E."/>
            <person name="Barry K."/>
            <person name="Cushman J."/>
            <person name="Schmutz J."/>
            <person name="Tran D."/>
            <person name="Hathwaick L.T."/>
            <person name="Yim W.C."/>
            <person name="Jenkins J."/>
            <person name="Mckie-Krisberg Z.M."/>
            <person name="Prochnik S."/>
            <person name="Lindquist E."/>
            <person name="Dockter R.B."/>
            <person name="Adam C."/>
            <person name="Molina H."/>
            <person name="Bunkerborg J."/>
            <person name="Jin E."/>
            <person name="Buchheim M."/>
            <person name="Magnuson J."/>
        </authorList>
    </citation>
    <scope>NUCLEOTIDE SEQUENCE</scope>
    <source>
        <strain evidence="2">CCAP 19/18</strain>
    </source>
</reference>
<evidence type="ECO:0000313" key="3">
    <source>
        <dbReference type="Proteomes" id="UP000815325"/>
    </source>
</evidence>
<name>A0ABQ7GYQ5_DUNSA</name>